<evidence type="ECO:0000256" key="1">
    <source>
        <dbReference type="PROSITE-ProRule" id="PRU00285"/>
    </source>
</evidence>
<comment type="caution">
    <text evidence="4">The sequence shown here is derived from an EMBL/GenBank/DDBJ whole genome shotgun (WGS) entry which is preliminary data.</text>
</comment>
<reference evidence="4 5" key="1">
    <citation type="submission" date="2017-08" db="EMBL/GenBank/DDBJ databases">
        <title>The whole genome shortgun sequences of strain Leeuwenhoekiella nanhaiensis G18 from the South China Sea.</title>
        <authorList>
            <person name="Liu Q."/>
        </authorList>
    </citation>
    <scope>NUCLEOTIDE SEQUENCE [LARGE SCALE GENOMIC DNA]</scope>
    <source>
        <strain evidence="4 5">G18</strain>
    </source>
</reference>
<dbReference type="InterPro" id="IPR002068">
    <property type="entry name" value="A-crystallin/Hsp20_dom"/>
</dbReference>
<dbReference type="AlphaFoldDB" id="A0A2G1VQL2"/>
<protein>
    <submittedName>
        <fullName evidence="4">Molecular chaperone Hsp20</fullName>
    </submittedName>
</protein>
<gene>
    <name evidence="4" type="ORF">CJ305_13035</name>
</gene>
<proteinExistence type="inferred from homology"/>
<dbReference type="PROSITE" id="PS01031">
    <property type="entry name" value="SHSP"/>
    <property type="match status" value="1"/>
</dbReference>
<evidence type="ECO:0000256" key="2">
    <source>
        <dbReference type="RuleBase" id="RU003616"/>
    </source>
</evidence>
<dbReference type="Proteomes" id="UP000229433">
    <property type="component" value="Unassembled WGS sequence"/>
</dbReference>
<accession>A0A2G1VQL2</accession>
<dbReference type="SUPFAM" id="SSF49764">
    <property type="entry name" value="HSP20-like chaperones"/>
    <property type="match status" value="1"/>
</dbReference>
<dbReference type="CDD" id="cd06464">
    <property type="entry name" value="ACD_sHsps-like"/>
    <property type="match status" value="1"/>
</dbReference>
<name>A0A2G1VQL2_9FLAO</name>
<feature type="domain" description="SHSP" evidence="3">
    <location>
        <begin position="32"/>
        <end position="147"/>
    </location>
</feature>
<dbReference type="Gene3D" id="2.60.40.790">
    <property type="match status" value="1"/>
</dbReference>
<evidence type="ECO:0000313" key="4">
    <source>
        <dbReference type="EMBL" id="PHQ28739.1"/>
    </source>
</evidence>
<keyword evidence="5" id="KW-1185">Reference proteome</keyword>
<dbReference type="OrthoDB" id="9814487at2"/>
<organism evidence="4 5">
    <name type="scientific">Leeuwenhoekiella nanhaiensis</name>
    <dbReference type="NCBI Taxonomy" id="1655491"/>
    <lineage>
        <taxon>Bacteria</taxon>
        <taxon>Pseudomonadati</taxon>
        <taxon>Bacteroidota</taxon>
        <taxon>Flavobacteriia</taxon>
        <taxon>Flavobacteriales</taxon>
        <taxon>Flavobacteriaceae</taxon>
        <taxon>Leeuwenhoekiella</taxon>
    </lineage>
</organism>
<dbReference type="RefSeq" id="WP_099646731.1">
    <property type="nucleotide sequence ID" value="NZ_KZ319293.1"/>
</dbReference>
<evidence type="ECO:0000259" key="3">
    <source>
        <dbReference type="PROSITE" id="PS01031"/>
    </source>
</evidence>
<dbReference type="InterPro" id="IPR031107">
    <property type="entry name" value="Small_HSP"/>
</dbReference>
<dbReference type="InterPro" id="IPR008978">
    <property type="entry name" value="HSP20-like_chaperone"/>
</dbReference>
<dbReference type="EMBL" id="NQXA01000011">
    <property type="protein sequence ID" value="PHQ28739.1"/>
    <property type="molecule type" value="Genomic_DNA"/>
</dbReference>
<dbReference type="PANTHER" id="PTHR11527">
    <property type="entry name" value="HEAT-SHOCK PROTEIN 20 FAMILY MEMBER"/>
    <property type="match status" value="1"/>
</dbReference>
<dbReference type="Pfam" id="PF00011">
    <property type="entry name" value="HSP20"/>
    <property type="match status" value="1"/>
</dbReference>
<evidence type="ECO:0000313" key="5">
    <source>
        <dbReference type="Proteomes" id="UP000229433"/>
    </source>
</evidence>
<comment type="similarity">
    <text evidence="1 2">Belongs to the small heat shock protein (HSP20) family.</text>
</comment>
<sequence length="147" mass="16377">MSLVKRTNDNWLPSIFDDMFKTDWLGGTTNVNSIGVSIPAVNIMENEESFEVAVAAPGKTKADFNIELDNDVLTISAEAKSESETTEKSGRFTRKEFNYSTFKRAFSLPDTVDSTKISANYENGVLTILLPKKEEAKVQAKRMIEIS</sequence>